<reference evidence="1" key="1">
    <citation type="journal article" date="2014" name="Front. Microbiol.">
        <title>High frequency of phylogenetically diverse reductive dehalogenase-homologous genes in deep subseafloor sedimentary metagenomes.</title>
        <authorList>
            <person name="Kawai M."/>
            <person name="Futagami T."/>
            <person name="Toyoda A."/>
            <person name="Takaki Y."/>
            <person name="Nishi S."/>
            <person name="Hori S."/>
            <person name="Arai W."/>
            <person name="Tsubouchi T."/>
            <person name="Morono Y."/>
            <person name="Uchiyama I."/>
            <person name="Ito T."/>
            <person name="Fujiyama A."/>
            <person name="Inagaki F."/>
            <person name="Takami H."/>
        </authorList>
    </citation>
    <scope>NUCLEOTIDE SEQUENCE</scope>
    <source>
        <strain evidence="1">Expedition CK06-06</strain>
    </source>
</reference>
<evidence type="ECO:0000313" key="1">
    <source>
        <dbReference type="EMBL" id="GAI57447.1"/>
    </source>
</evidence>
<organism evidence="1">
    <name type="scientific">marine sediment metagenome</name>
    <dbReference type="NCBI Taxonomy" id="412755"/>
    <lineage>
        <taxon>unclassified sequences</taxon>
        <taxon>metagenomes</taxon>
        <taxon>ecological metagenomes</taxon>
    </lineage>
</organism>
<proteinExistence type="predicted"/>
<dbReference type="AlphaFoldDB" id="X1PMG8"/>
<sequence length="169" mass="19656">HNFLVSRVLINPDMTALVFYPDSEFYTCWVKLDQSGNIIERNESSGWRGDANFRVCSAGQDSFHIVTFPLGFWNKLIKQYDPDIGEYYLEVKPSIVPELYYSNNFTLKGKRIHIRRPFSNLNVPRIIPLPDKKIFCFFNHGKYGRSWIMDSSGKCYDAEVVVKDNLDSL</sequence>
<name>X1PMG8_9ZZZZ</name>
<comment type="caution">
    <text evidence="1">The sequence shown here is derived from an EMBL/GenBank/DDBJ whole genome shotgun (WGS) entry which is preliminary data.</text>
</comment>
<feature type="non-terminal residue" evidence="1">
    <location>
        <position position="1"/>
    </location>
</feature>
<gene>
    <name evidence="1" type="ORF">S06H3_55377</name>
</gene>
<accession>X1PMG8</accession>
<dbReference type="EMBL" id="BARV01035492">
    <property type="protein sequence ID" value="GAI57447.1"/>
    <property type="molecule type" value="Genomic_DNA"/>
</dbReference>
<protein>
    <submittedName>
        <fullName evidence="1">Uncharacterized protein</fullName>
    </submittedName>
</protein>